<protein>
    <submittedName>
        <fullName evidence="4">YD repeat-containing protein</fullName>
    </submittedName>
</protein>
<dbReference type="SUPFAM" id="SSF54001">
    <property type="entry name" value="Cysteine proteinases"/>
    <property type="match status" value="1"/>
</dbReference>
<evidence type="ECO:0000259" key="3">
    <source>
        <dbReference type="SMART" id="SM00460"/>
    </source>
</evidence>
<feature type="compositionally biased region" description="Low complexity" evidence="1">
    <location>
        <begin position="93"/>
        <end position="104"/>
    </location>
</feature>
<name>A0A4R2IE34_9GAMM</name>
<dbReference type="InterPro" id="IPR038765">
    <property type="entry name" value="Papain-like_cys_pep_sf"/>
</dbReference>
<dbReference type="PANTHER" id="PTHR32305:SF15">
    <property type="entry name" value="PROTEIN RHSA-RELATED"/>
    <property type="match status" value="1"/>
</dbReference>
<dbReference type="PANTHER" id="PTHR32305">
    <property type="match status" value="1"/>
</dbReference>
<dbReference type="Gene3D" id="2.180.10.10">
    <property type="entry name" value="RHS repeat-associated core"/>
    <property type="match status" value="2"/>
</dbReference>
<dbReference type="InterPro" id="IPR031325">
    <property type="entry name" value="RHS_repeat"/>
</dbReference>
<dbReference type="Pfam" id="PF05593">
    <property type="entry name" value="RHS_repeat"/>
    <property type="match status" value="2"/>
</dbReference>
<dbReference type="Proteomes" id="UP000294862">
    <property type="component" value="Unassembled WGS sequence"/>
</dbReference>
<reference evidence="4 5" key="1">
    <citation type="journal article" date="2015" name="Stand. Genomic Sci.">
        <title>Genomic Encyclopedia of Bacterial and Archaeal Type Strains, Phase III: the genomes of soil and plant-associated and newly described type strains.</title>
        <authorList>
            <person name="Whitman W.B."/>
            <person name="Woyke T."/>
            <person name="Klenk H.P."/>
            <person name="Zhou Y."/>
            <person name="Lilburn T.G."/>
            <person name="Beck B.J."/>
            <person name="De Vos P."/>
            <person name="Vandamme P."/>
            <person name="Eisen J.A."/>
            <person name="Garrity G."/>
            <person name="Hugenholtz P."/>
            <person name="Kyrpides N.C."/>
        </authorList>
    </citation>
    <scope>NUCLEOTIDE SEQUENCE [LARGE SCALE GENOMIC DNA]</scope>
    <source>
        <strain evidence="4 5">A3</strain>
    </source>
</reference>
<dbReference type="Pfam" id="PF20148">
    <property type="entry name" value="DUF6531"/>
    <property type="match status" value="1"/>
</dbReference>
<dbReference type="InterPro" id="IPR006530">
    <property type="entry name" value="YD"/>
</dbReference>
<dbReference type="Pfam" id="PF01841">
    <property type="entry name" value="Transglut_core"/>
    <property type="match status" value="1"/>
</dbReference>
<evidence type="ECO:0000256" key="1">
    <source>
        <dbReference type="SAM" id="MobiDB-lite"/>
    </source>
</evidence>
<dbReference type="InterPro" id="IPR002931">
    <property type="entry name" value="Transglutaminase-like"/>
</dbReference>
<accession>A0A4R2IE34</accession>
<dbReference type="InterPro" id="IPR013783">
    <property type="entry name" value="Ig-like_fold"/>
</dbReference>
<dbReference type="EMBL" id="SLWQ01000001">
    <property type="protein sequence ID" value="TCO42597.1"/>
    <property type="molecule type" value="Genomic_DNA"/>
</dbReference>
<comment type="caution">
    <text evidence="4">The sequence shown here is derived from an EMBL/GenBank/DDBJ whole genome shotgun (WGS) entry which is preliminary data.</text>
</comment>
<feature type="signal peptide" evidence="2">
    <location>
        <begin position="1"/>
        <end position="27"/>
    </location>
</feature>
<sequence>MNSPIRSNAVRSVALALLAAGGTLLCAATTLLAPVDARAAASTAVAPKIANAMPQRTRFVAPLAGHRVPHASADAYRDAAYLPRGASRLAPGAAPAKDAAATSAPPGPGDLAENDEIVLTPAIRDLAESLGRNPVRIYNWVRDHVAFAATWGSIQGADATLQTRRGNAFDTAGLLIALLRASGVPARYVYGTIEMPAAAAQNWVGGVDVPEAAVALFDQGGIPVQGIASGGSIAAIRIEHVWVAAWVDFDPSRGAVNRSARTWVPLDASYKQYRYSAGLPIRSDVPVDSNALAAQLGQGATITQDGVSGLDTSGLGAAYIDFGNRIETYIAAHKPNATVADVLGSQAIVAEGLPILAGALPYRTVALGAVYAELPDTLRWKVRYGLYADAYEHSQDHPIVSLTRSMPALVGKRLTLSFAGATAADDARLATQLDASPLPAALAATTIRMKAQLALDDEAPASGGSIPLGTALVGSLAVFEPQAGSWSETPEARVVAGETQALTIVGQGVSPAALAAGRERLADTAARLSAHDYAGIDREHLVGDVLGYAGLAYATTVAGVTDLMCRGCGIVGHALPTIVRVGTRADVLVANGLPQSVRFPGLALTVEAIGRTTVATDGDARRALAFQRTYGERASTYAHLVLDALFADADHAGRASSTVRALGAAATAGQTIYRLTGANAATLLPLIDADPAAVATVRDGVQAGRTATISRSNVAIDAWNGVGYLLEDAASGSGDYEISGRESAELDVAGGWLPLAFAGPALTVRGDAIAAAVQGTLAAETAYYGTAVALLADYGTIPWSNFLGAAAVQSQWWLCALWNGLPAGLGDIGTSIVSTIVTGDTTTLPGASQTNNPPYFTSAPVTGGALGQPYQYFASAVDPDGDALTFQLVTGPAGMSISAGGLLSWASPVTGSYPVTLRVSDGHANVEQAFTLTIGQVMPLDLNLAVAPQFVNEGDVVTITVATTGGSGTVVKSLAIDGVDVPLDANGQAHVSASGAGAHAVVANATDNKGTLERRGAFGVHVEGDTAPPTVQITAPADGDVLTKPTPVSGIVSDANTALWTLSMSPTGRNAWRELARGTGAVNGALGTFDPTGVENGQYDLGLVAWDANGRSASTVQHVVVQGDLKLGAFTVSFNDIQLDVGGVPLTITRTYDSRKKDEKGDFGYGWTLSYQNVKLQRNKPLGEQWEMYQPGFLTFCIRPIGKRVVSIALSDGKVHQFDVAASEECALGQVPSVFSMVFKPRPGTTSTLDALDSASLLYQGGTVYDPDEGIAFDSGLYQLTTLENYKYILRSTDGANTFKVVQITDPNGQTLVLNAQGAFAGNGAALQFTRDPEGRITQVTDPSGRKVKYAYTAAGDLDSITSPINKVSRNQYATVPASLAHLLTSYTDAAGVQQVRNEYDASGKLIAQYDALGHKVDLSQRDLDTHTQVVTDRNGNTTTYTFDDQGNITKIVAPDGAVTTATFDAFGNQLSQTDALGRTTSTTYDASSGTVLTQTDALGNTTTSEWNFYTMMGNHTPQNLKS</sequence>
<dbReference type="InterPro" id="IPR045351">
    <property type="entry name" value="DUF6531"/>
</dbReference>
<keyword evidence="5" id="KW-1185">Reference proteome</keyword>
<keyword evidence="2" id="KW-0732">Signal</keyword>
<gene>
    <name evidence="4" type="ORF">EV148_1011</name>
</gene>
<evidence type="ECO:0000313" key="5">
    <source>
        <dbReference type="Proteomes" id="UP000294862"/>
    </source>
</evidence>
<feature type="chain" id="PRO_5020215410" evidence="2">
    <location>
        <begin position="28"/>
        <end position="1523"/>
    </location>
</feature>
<feature type="domain" description="Transglutaminase-like" evidence="3">
    <location>
        <begin position="160"/>
        <end position="214"/>
    </location>
</feature>
<dbReference type="Gene3D" id="2.60.40.10">
    <property type="entry name" value="Immunoglobulins"/>
    <property type="match status" value="1"/>
</dbReference>
<organism evidence="4 5">
    <name type="scientific">Dokdonella fugitiva</name>
    <dbReference type="NCBI Taxonomy" id="328517"/>
    <lineage>
        <taxon>Bacteria</taxon>
        <taxon>Pseudomonadati</taxon>
        <taxon>Pseudomonadota</taxon>
        <taxon>Gammaproteobacteria</taxon>
        <taxon>Lysobacterales</taxon>
        <taxon>Rhodanobacteraceae</taxon>
        <taxon>Dokdonella</taxon>
    </lineage>
</organism>
<feature type="region of interest" description="Disordered" evidence="1">
    <location>
        <begin position="93"/>
        <end position="113"/>
    </location>
</feature>
<evidence type="ECO:0000313" key="4">
    <source>
        <dbReference type="EMBL" id="TCO42597.1"/>
    </source>
</evidence>
<dbReference type="InterPro" id="IPR050708">
    <property type="entry name" value="T6SS_VgrG/RHS"/>
</dbReference>
<feature type="non-terminal residue" evidence="4">
    <location>
        <position position="1523"/>
    </location>
</feature>
<dbReference type="Gene3D" id="3.10.620.30">
    <property type="match status" value="1"/>
</dbReference>
<dbReference type="SMART" id="SM00460">
    <property type="entry name" value="TGc"/>
    <property type="match status" value="1"/>
</dbReference>
<proteinExistence type="predicted"/>
<evidence type="ECO:0000256" key="2">
    <source>
        <dbReference type="SAM" id="SignalP"/>
    </source>
</evidence>
<dbReference type="NCBIfam" id="TIGR01643">
    <property type="entry name" value="YD_repeat_2x"/>
    <property type="match status" value="3"/>
</dbReference>
<dbReference type="RefSeq" id="WP_199222686.1">
    <property type="nucleotide sequence ID" value="NZ_SLWQ01000001.1"/>
</dbReference>